<protein>
    <submittedName>
        <fullName evidence="1">Uncharacterized protein</fullName>
    </submittedName>
</protein>
<keyword evidence="2" id="KW-1185">Reference proteome</keyword>
<dbReference type="EMBL" id="CM042051">
    <property type="protein sequence ID" value="KAI3729228.1"/>
    <property type="molecule type" value="Genomic_DNA"/>
</dbReference>
<reference evidence="2" key="1">
    <citation type="journal article" date="2022" name="Mol. Ecol. Resour.">
        <title>The genomes of chicory, endive, great burdock and yacon provide insights into Asteraceae palaeo-polyploidization history and plant inulin production.</title>
        <authorList>
            <person name="Fan W."/>
            <person name="Wang S."/>
            <person name="Wang H."/>
            <person name="Wang A."/>
            <person name="Jiang F."/>
            <person name="Liu H."/>
            <person name="Zhao H."/>
            <person name="Xu D."/>
            <person name="Zhang Y."/>
        </authorList>
    </citation>
    <scope>NUCLEOTIDE SEQUENCE [LARGE SCALE GENOMIC DNA]</scope>
    <source>
        <strain evidence="2">cv. Niubang</strain>
    </source>
</reference>
<dbReference type="Proteomes" id="UP001055879">
    <property type="component" value="Linkage Group LG05"/>
</dbReference>
<evidence type="ECO:0000313" key="1">
    <source>
        <dbReference type="EMBL" id="KAI3729228.1"/>
    </source>
</evidence>
<proteinExistence type="predicted"/>
<gene>
    <name evidence="1" type="ORF">L6452_17881</name>
</gene>
<sequence>MAITRRNKESRTSVPSFSCESLKFIAHQPFDLQSSAINPSDCVAKMDEEMITLHNVMPVKLAIKREMEYRSKMEVLRNRRFNNLNPLLPSQAHPANQATLKRKEPSSSGTALERRSTGLICKICQITFGTVLHLKQHSETIRHKGNILQLKKRGQNVSTPFLCELCNSSCSSGIVMEDHLKGTKHATILQEFENAKRARAMEEAFAAKLY</sequence>
<organism evidence="1 2">
    <name type="scientific">Arctium lappa</name>
    <name type="common">Greater burdock</name>
    <name type="synonym">Lappa major</name>
    <dbReference type="NCBI Taxonomy" id="4217"/>
    <lineage>
        <taxon>Eukaryota</taxon>
        <taxon>Viridiplantae</taxon>
        <taxon>Streptophyta</taxon>
        <taxon>Embryophyta</taxon>
        <taxon>Tracheophyta</taxon>
        <taxon>Spermatophyta</taxon>
        <taxon>Magnoliopsida</taxon>
        <taxon>eudicotyledons</taxon>
        <taxon>Gunneridae</taxon>
        <taxon>Pentapetalae</taxon>
        <taxon>asterids</taxon>
        <taxon>campanulids</taxon>
        <taxon>Asterales</taxon>
        <taxon>Asteraceae</taxon>
        <taxon>Carduoideae</taxon>
        <taxon>Cardueae</taxon>
        <taxon>Arctiinae</taxon>
        <taxon>Arctium</taxon>
    </lineage>
</organism>
<evidence type="ECO:0000313" key="2">
    <source>
        <dbReference type="Proteomes" id="UP001055879"/>
    </source>
</evidence>
<accession>A0ACB9C4V6</accession>
<comment type="caution">
    <text evidence="1">The sequence shown here is derived from an EMBL/GenBank/DDBJ whole genome shotgun (WGS) entry which is preliminary data.</text>
</comment>
<name>A0ACB9C4V6_ARCLA</name>
<reference evidence="1 2" key="2">
    <citation type="journal article" date="2022" name="Mol. Ecol. Resour.">
        <title>The genomes of chicory, endive, great burdock and yacon provide insights into Asteraceae paleo-polyploidization history and plant inulin production.</title>
        <authorList>
            <person name="Fan W."/>
            <person name="Wang S."/>
            <person name="Wang H."/>
            <person name="Wang A."/>
            <person name="Jiang F."/>
            <person name="Liu H."/>
            <person name="Zhao H."/>
            <person name="Xu D."/>
            <person name="Zhang Y."/>
        </authorList>
    </citation>
    <scope>NUCLEOTIDE SEQUENCE [LARGE SCALE GENOMIC DNA]</scope>
    <source>
        <strain evidence="2">cv. Niubang</strain>
    </source>
</reference>